<dbReference type="AlphaFoldDB" id="E6W597"/>
<dbReference type="eggNOG" id="COG0232">
    <property type="taxonomic scope" value="Bacteria"/>
</dbReference>
<evidence type="ECO:0000259" key="3">
    <source>
        <dbReference type="PROSITE" id="PS51831"/>
    </source>
</evidence>
<evidence type="ECO:0000313" key="4">
    <source>
        <dbReference type="EMBL" id="ADU67176.1"/>
    </source>
</evidence>
<dbReference type="RefSeq" id="WP_013507047.1">
    <property type="nucleotide sequence ID" value="NC_014836.1"/>
</dbReference>
<dbReference type="EMBL" id="CP002432">
    <property type="protein sequence ID" value="ADU67176.1"/>
    <property type="molecule type" value="Genomic_DNA"/>
</dbReference>
<dbReference type="GO" id="GO:0016793">
    <property type="term" value="F:triphosphoric monoester hydrolase activity"/>
    <property type="evidence" value="ECO:0007669"/>
    <property type="project" value="InterPro"/>
</dbReference>
<comment type="similarity">
    <text evidence="2">Belongs to the dGTPase family. Type 2 subfamily.</text>
</comment>
<dbReference type="PANTHER" id="PTHR35795">
    <property type="entry name" value="SLR1885 PROTEIN"/>
    <property type="match status" value="1"/>
</dbReference>
<dbReference type="Gene3D" id="1.10.3210.10">
    <property type="entry name" value="Hypothetical protein af1432"/>
    <property type="match status" value="1"/>
</dbReference>
<proteinExistence type="inferred from homology"/>
<reference evidence="4 5" key="1">
    <citation type="submission" date="2010-12" db="EMBL/GenBank/DDBJ databases">
        <title>Complete sequence of Desulfurispirillum indicum S5.</title>
        <authorList>
            <consortium name="US DOE Joint Genome Institute"/>
            <person name="Lucas S."/>
            <person name="Copeland A."/>
            <person name="Lapidus A."/>
            <person name="Cheng J.-F."/>
            <person name="Goodwin L."/>
            <person name="Pitluck S."/>
            <person name="Chertkov O."/>
            <person name="Held B."/>
            <person name="Detter J.C."/>
            <person name="Han C."/>
            <person name="Tapia R."/>
            <person name="Land M."/>
            <person name="Hauser L."/>
            <person name="Kyrpides N."/>
            <person name="Ivanova N."/>
            <person name="Mikhailova N."/>
            <person name="Haggblom M."/>
            <person name="Rauschenbach I."/>
            <person name="Bini E."/>
            <person name="Woyke T."/>
        </authorList>
    </citation>
    <scope>NUCLEOTIDE SEQUENCE [LARGE SCALE GENOMIC DNA]</scope>
    <source>
        <strain evidence="5">ATCC BAA-1389 / DSM 22839 / S5</strain>
    </source>
</reference>
<dbReference type="InterPro" id="IPR023023">
    <property type="entry name" value="dNTPase_2"/>
</dbReference>
<dbReference type="Proteomes" id="UP000002572">
    <property type="component" value="Chromosome"/>
</dbReference>
<evidence type="ECO:0000256" key="1">
    <source>
        <dbReference type="ARBA" id="ARBA00022801"/>
    </source>
</evidence>
<dbReference type="InterPro" id="IPR006261">
    <property type="entry name" value="dGTPase"/>
</dbReference>
<dbReference type="PROSITE" id="PS51831">
    <property type="entry name" value="HD"/>
    <property type="match status" value="1"/>
</dbReference>
<dbReference type="Pfam" id="PF01966">
    <property type="entry name" value="HD"/>
    <property type="match status" value="1"/>
</dbReference>
<gene>
    <name evidence="4" type="ordered locus">Selin_2461</name>
</gene>
<dbReference type="KEGG" id="din:Selin_2461"/>
<dbReference type="HOGENOM" id="CLU_028163_1_1_0"/>
<dbReference type="Pfam" id="PF13286">
    <property type="entry name" value="HD_assoc"/>
    <property type="match status" value="1"/>
</dbReference>
<feature type="domain" description="HD" evidence="3">
    <location>
        <begin position="74"/>
        <end position="192"/>
    </location>
</feature>
<evidence type="ECO:0000256" key="2">
    <source>
        <dbReference type="HAMAP-Rule" id="MF_01212"/>
    </source>
</evidence>
<dbReference type="PANTHER" id="PTHR35795:SF1">
    <property type="entry name" value="BIS(5'-NUCLEOSYL)-TETRAPHOSPHATASE, SYMMETRICAL"/>
    <property type="match status" value="1"/>
</dbReference>
<dbReference type="InterPro" id="IPR026875">
    <property type="entry name" value="PHydrolase_assoc_dom"/>
</dbReference>
<name>E6W597_DESIS</name>
<accession>E6W597</accession>
<keyword evidence="5" id="KW-1185">Reference proteome</keyword>
<dbReference type="OrthoDB" id="9803619at2"/>
<dbReference type="InParanoid" id="E6W597"/>
<dbReference type="NCBIfam" id="TIGR01353">
    <property type="entry name" value="dGTP_triPase"/>
    <property type="match status" value="1"/>
</dbReference>
<dbReference type="InterPro" id="IPR006674">
    <property type="entry name" value="HD_domain"/>
</dbReference>
<dbReference type="SMART" id="SM00471">
    <property type="entry name" value="HDc"/>
    <property type="match status" value="1"/>
</dbReference>
<organism evidence="4 5">
    <name type="scientific">Desulfurispirillum indicum (strain ATCC BAA-1389 / DSM 22839 / S5)</name>
    <dbReference type="NCBI Taxonomy" id="653733"/>
    <lineage>
        <taxon>Bacteria</taxon>
        <taxon>Pseudomonadati</taxon>
        <taxon>Chrysiogenota</taxon>
        <taxon>Chrysiogenia</taxon>
        <taxon>Chrysiogenales</taxon>
        <taxon>Chrysiogenaceae</taxon>
        <taxon>Desulfurispirillum</taxon>
    </lineage>
</organism>
<sequence>MIRQQLEQREKSILHPRATLSSESLGRVRPIEECSYRTVFQRDRDRILHSKAFRRLKHKTQVFMAPSNDHYRTRLTHTLEVSQIARTITRALGLNEDLTEAIALGHDLGHTPMGHAGERVLADIMEEGFHHAHQSLRVVDLLENHGAGLNLTREVRDGILLHSKGKGKLRQAHLPMTLEGQVVRISDAVAYINHDIDDALRAELLHEDDLPRQTLMVLGRTHSQRIQRMVEDIIFTTMQSDYAAILMSDEVNEATEELKTFMYNAVYPHPSIQVEFEKAYKIIKELYEYYQNHINSIEYSVTDASPQRQVCDYLAGMTDRYLLDQYHKIFLPKPWGM</sequence>
<dbReference type="HAMAP" id="MF_01212">
    <property type="entry name" value="dGTPase_type2"/>
    <property type="match status" value="1"/>
</dbReference>
<dbReference type="NCBIfam" id="NF002327">
    <property type="entry name" value="PRK01286.1-2"/>
    <property type="match status" value="1"/>
</dbReference>
<dbReference type="CDD" id="cd00077">
    <property type="entry name" value="HDc"/>
    <property type="match status" value="1"/>
</dbReference>
<keyword evidence="1 2" id="KW-0378">Hydrolase</keyword>
<dbReference type="STRING" id="653733.Selin_2461"/>
<dbReference type="SUPFAM" id="SSF109604">
    <property type="entry name" value="HD-domain/PDEase-like"/>
    <property type="match status" value="1"/>
</dbReference>
<dbReference type="InterPro" id="IPR051094">
    <property type="entry name" value="Diverse_Catalytic_Enzymes"/>
</dbReference>
<dbReference type="InterPro" id="IPR003607">
    <property type="entry name" value="HD/PDEase_dom"/>
</dbReference>
<evidence type="ECO:0000313" key="5">
    <source>
        <dbReference type="Proteomes" id="UP000002572"/>
    </source>
</evidence>
<protein>
    <recommendedName>
        <fullName evidence="2">Deoxyguanosinetriphosphate triphosphohydrolase-like protein</fullName>
    </recommendedName>
</protein>